<dbReference type="SMART" id="SM00076">
    <property type="entry name" value="IFabd"/>
    <property type="match status" value="1"/>
</dbReference>
<evidence type="ECO:0000256" key="7">
    <source>
        <dbReference type="SAM" id="SignalP"/>
    </source>
</evidence>
<name>A0A8C6CFD2_MOSMO</name>
<reference evidence="8" key="2">
    <citation type="submission" date="2025-09" db="UniProtKB">
        <authorList>
            <consortium name="Ensembl"/>
        </authorList>
    </citation>
    <scope>IDENTIFICATION</scope>
</reference>
<dbReference type="Proteomes" id="UP000694544">
    <property type="component" value="Unplaced"/>
</dbReference>
<dbReference type="PRINTS" id="PR00266">
    <property type="entry name" value="INTERFERONAB"/>
</dbReference>
<keyword evidence="5" id="KW-1015">Disulfide bond</keyword>
<dbReference type="InterPro" id="IPR000471">
    <property type="entry name" value="Interferon_alpha/beta/delta"/>
</dbReference>
<feature type="chain" id="PRO_5034190623" evidence="7">
    <location>
        <begin position="19"/>
        <end position="157"/>
    </location>
</feature>
<dbReference type="Gene3D" id="1.20.1250.10">
    <property type="match status" value="1"/>
</dbReference>
<dbReference type="Ensembl" id="ENSMMST00000001096.1">
    <property type="protein sequence ID" value="ENSMMSP00000001008.1"/>
    <property type="gene ID" value="ENSMMSG00000000787.1"/>
</dbReference>
<feature type="signal peptide" evidence="7">
    <location>
        <begin position="1"/>
        <end position="18"/>
    </location>
</feature>
<keyword evidence="3" id="KW-0964">Secreted</keyword>
<protein>
    <submittedName>
        <fullName evidence="8">Uncharacterized protein</fullName>
    </submittedName>
</protein>
<dbReference type="Pfam" id="PF00143">
    <property type="entry name" value="Interferon"/>
    <property type="match status" value="1"/>
</dbReference>
<keyword evidence="7" id="KW-0732">Signal</keyword>
<evidence type="ECO:0000313" key="9">
    <source>
        <dbReference type="Proteomes" id="UP000694544"/>
    </source>
</evidence>
<dbReference type="InterPro" id="IPR009079">
    <property type="entry name" value="4_helix_cytokine-like_core"/>
</dbReference>
<comment type="similarity">
    <text evidence="6">Belongs to the alpha/beta interferon family.</text>
</comment>
<dbReference type="AlphaFoldDB" id="A0A8C6CFD2"/>
<dbReference type="GeneTree" id="ENSGT01000000214430"/>
<keyword evidence="2 6" id="KW-0202">Cytokine</keyword>
<proteinExistence type="inferred from homology"/>
<dbReference type="GO" id="GO:0051607">
    <property type="term" value="P:defense response to virus"/>
    <property type="evidence" value="ECO:0007669"/>
    <property type="project" value="UniProtKB-KW"/>
</dbReference>
<dbReference type="SUPFAM" id="SSF47266">
    <property type="entry name" value="4-helical cytokines"/>
    <property type="match status" value="1"/>
</dbReference>
<accession>A0A8C6CFD2</accession>
<dbReference type="PANTHER" id="PTHR11691">
    <property type="entry name" value="TYPE I INTERFERON"/>
    <property type="match status" value="1"/>
</dbReference>
<evidence type="ECO:0000256" key="3">
    <source>
        <dbReference type="ARBA" id="ARBA00022525"/>
    </source>
</evidence>
<keyword evidence="4 6" id="KW-0051">Antiviral defense</keyword>
<dbReference type="GO" id="GO:0005125">
    <property type="term" value="F:cytokine activity"/>
    <property type="evidence" value="ECO:0007669"/>
    <property type="project" value="UniProtKB-KW"/>
</dbReference>
<evidence type="ECO:0000256" key="5">
    <source>
        <dbReference type="ARBA" id="ARBA00023157"/>
    </source>
</evidence>
<evidence type="ECO:0000256" key="1">
    <source>
        <dbReference type="ARBA" id="ARBA00004613"/>
    </source>
</evidence>
<dbReference type="PANTHER" id="PTHR11691:SF61">
    <property type="entry name" value="INTERFERON-DELTA-4"/>
    <property type="match status" value="1"/>
</dbReference>
<reference evidence="8" key="1">
    <citation type="submission" date="2025-08" db="UniProtKB">
        <authorList>
            <consortium name="Ensembl"/>
        </authorList>
    </citation>
    <scope>IDENTIFICATION</scope>
</reference>
<evidence type="ECO:0000256" key="6">
    <source>
        <dbReference type="RuleBase" id="RU000436"/>
    </source>
</evidence>
<comment type="subcellular location">
    <subcellularLocation>
        <location evidence="1">Secreted</location>
    </subcellularLocation>
</comment>
<dbReference type="GO" id="GO:0005615">
    <property type="term" value="C:extracellular space"/>
    <property type="evidence" value="ECO:0007669"/>
    <property type="project" value="UniProtKB-KW"/>
</dbReference>
<evidence type="ECO:0000313" key="8">
    <source>
        <dbReference type="Ensembl" id="ENSMMSP00000001008.1"/>
    </source>
</evidence>
<keyword evidence="9" id="KW-1185">Reference proteome</keyword>
<dbReference type="PROSITE" id="PS00252">
    <property type="entry name" value="INTERFERON_A_B_D"/>
    <property type="match status" value="1"/>
</dbReference>
<dbReference type="GO" id="GO:0005126">
    <property type="term" value="F:cytokine receptor binding"/>
    <property type="evidence" value="ECO:0007669"/>
    <property type="project" value="InterPro"/>
</dbReference>
<sequence>VANICLLAAGVMLCSIPACPLDNKEIFIHLRQMKTIPSQSCLEHRLDFRFPWRRENITPIPMTQGTCYHQRMLQQIFNLFTTENRCAAWNSTLLDRLLSSLGQRLEQLEEVTLDCPDLGIDVQKYFQGIHLYLKEKEYSSCAWEVVRVEIEKCLSLM</sequence>
<evidence type="ECO:0000256" key="2">
    <source>
        <dbReference type="ARBA" id="ARBA00022514"/>
    </source>
</evidence>
<organism evidence="8 9">
    <name type="scientific">Moschus moschiferus</name>
    <name type="common">Siberian musk deer</name>
    <name type="synonym">Moschus sibiricus</name>
    <dbReference type="NCBI Taxonomy" id="68415"/>
    <lineage>
        <taxon>Eukaryota</taxon>
        <taxon>Metazoa</taxon>
        <taxon>Chordata</taxon>
        <taxon>Craniata</taxon>
        <taxon>Vertebrata</taxon>
        <taxon>Euteleostomi</taxon>
        <taxon>Mammalia</taxon>
        <taxon>Eutheria</taxon>
        <taxon>Laurasiatheria</taxon>
        <taxon>Artiodactyla</taxon>
        <taxon>Ruminantia</taxon>
        <taxon>Pecora</taxon>
        <taxon>Moschidae</taxon>
        <taxon>Moschus</taxon>
    </lineage>
</organism>
<evidence type="ECO:0000256" key="4">
    <source>
        <dbReference type="ARBA" id="ARBA00023118"/>
    </source>
</evidence>